<keyword evidence="2" id="KW-1185">Reference proteome</keyword>
<reference evidence="1" key="1">
    <citation type="submission" date="2023-07" db="EMBL/GenBank/DDBJ databases">
        <title>Genome content predicts the carbon catabolic preferences of heterotrophic bacteria.</title>
        <authorList>
            <person name="Gralka M."/>
        </authorList>
    </citation>
    <scope>NUCLEOTIDE SEQUENCE</scope>
    <source>
        <strain evidence="1">5G01</strain>
    </source>
</reference>
<proteinExistence type="predicted"/>
<sequence>MKKLKRDAEKFDVLELFADMAAEHGYDLNDAVAQEDFVSRVRASIEASKKSNIAIFGKRIESLFAYVAGALGKVILLKQEDSGDIYFSGNEILAPDYRLTLDGNEQLLVEVKNCHHRNPTNKYSIKKNYYLKLKQYADLNGLELRFAVYFSSWNLWTLLSIDSFEENKNSFTIDLGRAMACSEMSRLGDCMVGTAPDLELHLLAKPEEASEIDGSGHALFVTREVKMYCAGSEITNDEEKTIAFYLIQFGTWLEKETEAIVSDNKLLGMKFVYSPEHQEDSNFAIIGHLSTMVTNGFRNHTVKNGDVVALKLGLDPSVFKVLIPQDYKGENLPLWRFVIQSNPEFKGFTDAQSG</sequence>
<evidence type="ECO:0008006" key="3">
    <source>
        <dbReference type="Google" id="ProtNLM"/>
    </source>
</evidence>
<dbReference type="Proteomes" id="UP001177341">
    <property type="component" value="Unassembled WGS sequence"/>
</dbReference>
<protein>
    <recommendedName>
        <fullName evidence="3">Restriction endonuclease</fullName>
    </recommendedName>
</protein>
<evidence type="ECO:0000313" key="2">
    <source>
        <dbReference type="Proteomes" id="UP001177341"/>
    </source>
</evidence>
<dbReference type="RefSeq" id="WP_305451041.1">
    <property type="nucleotide sequence ID" value="NZ_JAUYVO010000010.1"/>
</dbReference>
<comment type="caution">
    <text evidence="1">The sequence shown here is derived from an EMBL/GenBank/DDBJ whole genome shotgun (WGS) entry which is preliminary data.</text>
</comment>
<dbReference type="Gene3D" id="3.40.1350.10">
    <property type="match status" value="1"/>
</dbReference>
<evidence type="ECO:0000313" key="1">
    <source>
        <dbReference type="EMBL" id="MDP2523826.1"/>
    </source>
</evidence>
<dbReference type="InterPro" id="IPR011856">
    <property type="entry name" value="tRNA_endonuc-like_dom_sf"/>
</dbReference>
<accession>A0ABT9EXQ0</accession>
<name>A0ABT9EXQ0_9GAMM</name>
<organism evidence="1 2">
    <name type="scientific">Neptunomonas phycophila</name>
    <dbReference type="NCBI Taxonomy" id="1572645"/>
    <lineage>
        <taxon>Bacteria</taxon>
        <taxon>Pseudomonadati</taxon>
        <taxon>Pseudomonadota</taxon>
        <taxon>Gammaproteobacteria</taxon>
        <taxon>Oceanospirillales</taxon>
        <taxon>Oceanospirillaceae</taxon>
        <taxon>Neptunomonas</taxon>
    </lineage>
</organism>
<dbReference type="EMBL" id="JAUYVO010000010">
    <property type="protein sequence ID" value="MDP2523826.1"/>
    <property type="molecule type" value="Genomic_DNA"/>
</dbReference>
<gene>
    <name evidence="1" type="ORF">Q8W30_14720</name>
</gene>